<dbReference type="EMBL" id="JAWJAY010000001">
    <property type="protein sequence ID" value="MDV2883841.1"/>
    <property type="molecule type" value="Genomic_DNA"/>
</dbReference>
<reference evidence="2" key="1">
    <citation type="submission" date="2023-10" db="EMBL/GenBank/DDBJ databases">
        <title>Screening of Alkalihalophilus pseudofirmusBZ-TG-HK211 and Its Alleviation of Salt Stress on Rapeseed Growth.</title>
        <authorList>
            <person name="Zhao B."/>
            <person name="Guo T."/>
        </authorList>
    </citation>
    <scope>NUCLEOTIDE SEQUENCE</scope>
    <source>
        <strain evidence="2">BZ-TG-HK211</strain>
    </source>
</reference>
<protein>
    <submittedName>
        <fullName evidence="2">Uncharacterized protein</fullName>
    </submittedName>
</protein>
<dbReference type="Proteomes" id="UP001285636">
    <property type="component" value="Unassembled WGS sequence"/>
</dbReference>
<feature type="region of interest" description="Disordered" evidence="1">
    <location>
        <begin position="259"/>
        <end position="280"/>
    </location>
</feature>
<feature type="compositionally biased region" description="Basic and acidic residues" evidence="1">
    <location>
        <begin position="259"/>
        <end position="278"/>
    </location>
</feature>
<comment type="caution">
    <text evidence="2">The sequence shown here is derived from an EMBL/GenBank/DDBJ whole genome shotgun (WGS) entry which is preliminary data.</text>
</comment>
<gene>
    <name evidence="2" type="ORF">RYX45_01515</name>
</gene>
<organism evidence="2 3">
    <name type="scientific">Alkalihalophilus pseudofirmus</name>
    <name type="common">Bacillus pseudofirmus</name>
    <dbReference type="NCBI Taxonomy" id="79885"/>
    <lineage>
        <taxon>Bacteria</taxon>
        <taxon>Bacillati</taxon>
        <taxon>Bacillota</taxon>
        <taxon>Bacilli</taxon>
        <taxon>Bacillales</taxon>
        <taxon>Bacillaceae</taxon>
        <taxon>Alkalihalophilus</taxon>
    </lineage>
</organism>
<evidence type="ECO:0000313" key="2">
    <source>
        <dbReference type="EMBL" id="MDV2883841.1"/>
    </source>
</evidence>
<name>A0AAJ2KS96_ALKPS</name>
<evidence type="ECO:0000256" key="1">
    <source>
        <dbReference type="SAM" id="MobiDB-lite"/>
    </source>
</evidence>
<sequence length="368" mass="42139">MAERFIFFNSAPGDPRIYQASDFAEYFGDVLSTGLLHTDENPALEVKVEGGTLRTYVEPGKALMKGYAYENTSPLYLEHALPEATLDRIDRIVLRLDKRNQSRFIKLFVKQGESGENPAPPSLQRDDFIYELSLAQITVRANTASLDPFDLTDERLNESLCGLVYSLISIPTSQFQEQWDLYFNSKKDELDAETLAYQQNIADKLIQAQTDLEQYQSGLSSKTAQFEDEFYIWFNDLQETGFASYTDLANLQSDFNEHKVDDKKHVQPGEREKWDTKETPSGALKQIEEASYSITKADKDGDGTFTKVIYYRQDGTKAKEAILSSLVNNKYTERTITYYDWDGETASKVENYDLFYDSDGDFVKEELR</sequence>
<accession>A0AAJ2KS96</accession>
<evidence type="ECO:0000313" key="3">
    <source>
        <dbReference type="Proteomes" id="UP001285636"/>
    </source>
</evidence>
<proteinExistence type="predicted"/>
<dbReference type="AlphaFoldDB" id="A0AAJ2KS96"/>
<dbReference type="RefSeq" id="WP_323465684.1">
    <property type="nucleotide sequence ID" value="NZ_CP144224.1"/>
</dbReference>